<evidence type="ECO:0000313" key="1">
    <source>
        <dbReference type="EMBL" id="CEQ42707.1"/>
    </source>
</evidence>
<dbReference type="GO" id="GO:0008757">
    <property type="term" value="F:S-adenosylmethionine-dependent methyltransferase activity"/>
    <property type="evidence" value="ECO:0007669"/>
    <property type="project" value="UniProtKB-ARBA"/>
</dbReference>
<dbReference type="Pfam" id="PF10294">
    <property type="entry name" value="Methyltransf_16"/>
    <property type="match status" value="1"/>
</dbReference>
<sequence length="280" mass="30328">MVDLLSTPGSSSGSAAPGVSTRTYYWGELRKPRAQLNALKTREEGRMISGEPDGKLPKQVQPAYEHACIALANHFLADPSPLLRARRTVELGSGIGLLSLIAAKLHADAMDPLLEVAAKIIATDVDEKVLDMLQGNVELNRLQRFVGALKLDWELTADLAKNGDELAQWEQQAFPHGGRPDLILGADIVYDPSLAGHLASTLAWLLEPSSKSSEALIAGTIRNESTWELFLHECRTRQLNIESLELETPPDRSGLVGAEGWEGEGEVRLVRITAGLSAAQ</sequence>
<protein>
    <submittedName>
        <fullName evidence="1">SPOSA6832_04554-mRNA-1:cds</fullName>
    </submittedName>
</protein>
<dbReference type="Proteomes" id="UP000243876">
    <property type="component" value="Unassembled WGS sequence"/>
</dbReference>
<keyword evidence="2" id="KW-1185">Reference proteome</keyword>
<dbReference type="Gene3D" id="3.40.50.150">
    <property type="entry name" value="Vaccinia Virus protein VP39"/>
    <property type="match status" value="1"/>
</dbReference>
<name>A0A0D6ERI1_SPOSA</name>
<dbReference type="InterPro" id="IPR019410">
    <property type="entry name" value="Methyltransf_16"/>
</dbReference>
<dbReference type="InterPro" id="IPR029063">
    <property type="entry name" value="SAM-dependent_MTases_sf"/>
</dbReference>
<organism evidence="1 2">
    <name type="scientific">Sporidiobolus salmonicolor</name>
    <name type="common">Yeast-like fungus</name>
    <name type="synonym">Sporobolomyces salmonicolor</name>
    <dbReference type="NCBI Taxonomy" id="5005"/>
    <lineage>
        <taxon>Eukaryota</taxon>
        <taxon>Fungi</taxon>
        <taxon>Dikarya</taxon>
        <taxon>Basidiomycota</taxon>
        <taxon>Pucciniomycotina</taxon>
        <taxon>Microbotryomycetes</taxon>
        <taxon>Sporidiobolales</taxon>
        <taxon>Sporidiobolaceae</taxon>
        <taxon>Sporobolomyces</taxon>
    </lineage>
</organism>
<evidence type="ECO:0000313" key="2">
    <source>
        <dbReference type="Proteomes" id="UP000243876"/>
    </source>
</evidence>
<gene>
    <name evidence="1" type="primary">SPOSA6832_04554</name>
</gene>
<dbReference type="PANTHER" id="PTHR14614:SF130">
    <property type="entry name" value="PROTEIN-LYSINE N-METHYLTRANSFERASE EEF2KMT"/>
    <property type="match status" value="1"/>
</dbReference>
<dbReference type="PANTHER" id="PTHR14614">
    <property type="entry name" value="HEPATOCELLULAR CARCINOMA-ASSOCIATED ANTIGEN"/>
    <property type="match status" value="1"/>
</dbReference>
<dbReference type="SUPFAM" id="SSF53335">
    <property type="entry name" value="S-adenosyl-L-methionine-dependent methyltransferases"/>
    <property type="match status" value="1"/>
</dbReference>
<accession>A0A0D6ERI1</accession>
<proteinExistence type="predicted"/>
<reference evidence="2" key="1">
    <citation type="submission" date="2015-02" db="EMBL/GenBank/DDBJ databases">
        <authorList>
            <person name="Gon?alves P."/>
        </authorList>
    </citation>
    <scope>NUCLEOTIDE SEQUENCE [LARGE SCALE GENOMIC DNA]</scope>
</reference>
<dbReference type="EMBL" id="CENE01000033">
    <property type="protein sequence ID" value="CEQ42707.1"/>
    <property type="molecule type" value="Genomic_DNA"/>
</dbReference>
<dbReference type="AlphaFoldDB" id="A0A0D6ERI1"/>
<dbReference type="OrthoDB" id="194386at2759"/>